<dbReference type="AlphaFoldDB" id="A0A9W8HG86"/>
<gene>
    <name evidence="1" type="ORF">H4R18_001757</name>
</gene>
<dbReference type="Proteomes" id="UP001140217">
    <property type="component" value="Unassembled WGS sequence"/>
</dbReference>
<protein>
    <submittedName>
        <fullName evidence="1">Uncharacterized protein</fullName>
    </submittedName>
</protein>
<reference evidence="1" key="1">
    <citation type="submission" date="2022-07" db="EMBL/GenBank/DDBJ databases">
        <title>Phylogenomic reconstructions and comparative analyses of Kickxellomycotina fungi.</title>
        <authorList>
            <person name="Reynolds N.K."/>
            <person name="Stajich J.E."/>
            <person name="Barry K."/>
            <person name="Grigoriev I.V."/>
            <person name="Crous P."/>
            <person name="Smith M.E."/>
        </authorList>
    </citation>
    <scope>NUCLEOTIDE SEQUENCE</scope>
    <source>
        <strain evidence="1">NBRC 105414</strain>
    </source>
</reference>
<dbReference type="OrthoDB" id="5572296at2759"/>
<evidence type="ECO:0000313" key="2">
    <source>
        <dbReference type="Proteomes" id="UP001140217"/>
    </source>
</evidence>
<name>A0A9W8HG86_9FUNG</name>
<comment type="caution">
    <text evidence="1">The sequence shown here is derived from an EMBL/GenBank/DDBJ whole genome shotgun (WGS) entry which is preliminary data.</text>
</comment>
<accession>A0A9W8HG86</accession>
<evidence type="ECO:0000313" key="1">
    <source>
        <dbReference type="EMBL" id="KAJ2783311.1"/>
    </source>
</evidence>
<proteinExistence type="predicted"/>
<dbReference type="EMBL" id="JANBUL010000050">
    <property type="protein sequence ID" value="KAJ2783311.1"/>
    <property type="molecule type" value="Genomic_DNA"/>
</dbReference>
<organism evidence="1 2">
    <name type="scientific">Coemansia javaensis</name>
    <dbReference type="NCBI Taxonomy" id="2761396"/>
    <lineage>
        <taxon>Eukaryota</taxon>
        <taxon>Fungi</taxon>
        <taxon>Fungi incertae sedis</taxon>
        <taxon>Zoopagomycota</taxon>
        <taxon>Kickxellomycotina</taxon>
        <taxon>Kickxellomycetes</taxon>
        <taxon>Kickxellales</taxon>
        <taxon>Kickxellaceae</taxon>
        <taxon>Coemansia</taxon>
    </lineage>
</organism>
<keyword evidence="2" id="KW-1185">Reference proteome</keyword>
<sequence>MDLKKVFDSVCAVPGSVGAVMVREDGSIFRSSGRLCQKDEAHALSLLAKDAAQLMAMVQPAAGPLSRVTISRPGEGTVVATVYQDHVTAVKLAKR</sequence>